<dbReference type="Gene3D" id="3.90.190.20">
    <property type="entry name" value="Mur ligase, C-terminal domain"/>
    <property type="match status" value="1"/>
</dbReference>
<comment type="function">
    <text evidence="10 11">Involved in cell wall formation. Catalyzes the final step in the synthesis of UDP-N-acetylmuramoyl-pentapeptide, the precursor of murein.</text>
</comment>
<feature type="binding site" evidence="10">
    <location>
        <begin position="109"/>
        <end position="115"/>
    </location>
    <ligand>
        <name>ATP</name>
        <dbReference type="ChEBI" id="CHEBI:30616"/>
    </ligand>
</feature>
<feature type="domain" description="Mur ligase C-terminal" evidence="13">
    <location>
        <begin position="311"/>
        <end position="426"/>
    </location>
</feature>
<feature type="domain" description="Mur ligase N-terminal catalytic" evidence="12">
    <location>
        <begin position="28"/>
        <end position="94"/>
    </location>
</feature>
<keyword evidence="8 10" id="KW-0131">Cell cycle</keyword>
<evidence type="ECO:0000256" key="9">
    <source>
        <dbReference type="ARBA" id="ARBA00023316"/>
    </source>
</evidence>
<keyword evidence="7 10" id="KW-0573">Peptidoglycan synthesis</keyword>
<dbReference type="InterPro" id="IPR036615">
    <property type="entry name" value="Mur_ligase_C_dom_sf"/>
</dbReference>
<keyword evidence="1 10" id="KW-0963">Cytoplasm</keyword>
<dbReference type="InterPro" id="IPR051046">
    <property type="entry name" value="MurCDEF_CellWall_CoF430Synth"/>
</dbReference>
<dbReference type="Gene3D" id="3.40.1190.10">
    <property type="entry name" value="Mur-like, catalytic domain"/>
    <property type="match status" value="1"/>
</dbReference>
<comment type="pathway">
    <text evidence="10 11">Cell wall biogenesis; peptidoglycan biosynthesis.</text>
</comment>
<evidence type="ECO:0000256" key="8">
    <source>
        <dbReference type="ARBA" id="ARBA00023306"/>
    </source>
</evidence>
<dbReference type="NCBIfam" id="TIGR01143">
    <property type="entry name" value="murF"/>
    <property type="match status" value="1"/>
</dbReference>
<evidence type="ECO:0000256" key="6">
    <source>
        <dbReference type="ARBA" id="ARBA00022960"/>
    </source>
</evidence>
<keyword evidence="2 10" id="KW-0436">Ligase</keyword>
<evidence type="ECO:0000259" key="13">
    <source>
        <dbReference type="Pfam" id="PF02875"/>
    </source>
</evidence>
<dbReference type="InterPro" id="IPR000713">
    <property type="entry name" value="Mur_ligase_N"/>
</dbReference>
<keyword evidence="9 10" id="KW-0961">Cell wall biogenesis/degradation</keyword>
<comment type="catalytic activity">
    <reaction evidence="10 11">
        <text>D-alanyl-D-alanine + UDP-N-acetyl-alpha-D-muramoyl-L-alanyl-gamma-D-glutamyl-meso-2,6-diaminopimelate + ATP = UDP-N-acetyl-alpha-D-muramoyl-L-alanyl-gamma-D-glutamyl-meso-2,6-diaminopimeloyl-D-alanyl-D-alanine + ADP + phosphate + H(+)</text>
        <dbReference type="Rhea" id="RHEA:28374"/>
        <dbReference type="ChEBI" id="CHEBI:15378"/>
        <dbReference type="ChEBI" id="CHEBI:30616"/>
        <dbReference type="ChEBI" id="CHEBI:43474"/>
        <dbReference type="ChEBI" id="CHEBI:57822"/>
        <dbReference type="ChEBI" id="CHEBI:61386"/>
        <dbReference type="ChEBI" id="CHEBI:83905"/>
        <dbReference type="ChEBI" id="CHEBI:456216"/>
        <dbReference type="EC" id="6.3.2.10"/>
    </reaction>
</comment>
<comment type="similarity">
    <text evidence="10">Belongs to the MurCDEF family. MurF subfamily.</text>
</comment>
<dbReference type="InterPro" id="IPR004101">
    <property type="entry name" value="Mur_ligase_C"/>
</dbReference>
<evidence type="ECO:0000256" key="11">
    <source>
        <dbReference type="RuleBase" id="RU004136"/>
    </source>
</evidence>
<dbReference type="HAMAP" id="MF_02019">
    <property type="entry name" value="MurF"/>
    <property type="match status" value="1"/>
</dbReference>
<dbReference type="PANTHER" id="PTHR43024:SF1">
    <property type="entry name" value="UDP-N-ACETYLMURAMOYL-TRIPEPTIDE--D-ALANYL-D-ALANINE LIGASE"/>
    <property type="match status" value="1"/>
</dbReference>
<dbReference type="InterPro" id="IPR005863">
    <property type="entry name" value="UDP-N-AcMur_synth"/>
</dbReference>
<organism evidence="15 16">
    <name type="scientific">Winogradskyella alexanderae</name>
    <dbReference type="NCBI Taxonomy" id="2877123"/>
    <lineage>
        <taxon>Bacteria</taxon>
        <taxon>Pseudomonadati</taxon>
        <taxon>Bacteroidota</taxon>
        <taxon>Flavobacteriia</taxon>
        <taxon>Flavobacteriales</taxon>
        <taxon>Flavobacteriaceae</taxon>
        <taxon>Winogradskyella</taxon>
    </lineage>
</organism>
<keyword evidence="3 10" id="KW-0132">Cell division</keyword>
<name>A0ABS7XVY7_9FLAO</name>
<proteinExistence type="inferred from homology"/>
<dbReference type="Pfam" id="PF08245">
    <property type="entry name" value="Mur_ligase_M"/>
    <property type="match status" value="1"/>
</dbReference>
<evidence type="ECO:0000313" key="15">
    <source>
        <dbReference type="EMBL" id="MCA0133569.1"/>
    </source>
</evidence>
<gene>
    <name evidence="10" type="primary">murF</name>
    <name evidence="15" type="ORF">LBU54_13320</name>
</gene>
<keyword evidence="5 10" id="KW-0067">ATP-binding</keyword>
<evidence type="ECO:0000259" key="12">
    <source>
        <dbReference type="Pfam" id="PF01225"/>
    </source>
</evidence>
<evidence type="ECO:0000313" key="16">
    <source>
        <dbReference type="Proteomes" id="UP001198901"/>
    </source>
</evidence>
<dbReference type="InterPro" id="IPR013221">
    <property type="entry name" value="Mur_ligase_cen"/>
</dbReference>
<keyword evidence="4 10" id="KW-0547">Nucleotide-binding</keyword>
<dbReference type="SUPFAM" id="SSF63418">
    <property type="entry name" value="MurE/MurF N-terminal domain"/>
    <property type="match status" value="1"/>
</dbReference>
<evidence type="ECO:0000256" key="2">
    <source>
        <dbReference type="ARBA" id="ARBA00022598"/>
    </source>
</evidence>
<reference evidence="16" key="1">
    <citation type="submission" date="2023-07" db="EMBL/GenBank/DDBJ databases">
        <authorList>
            <person name="Yue Y."/>
        </authorList>
    </citation>
    <scope>NUCLEOTIDE SEQUENCE [LARGE SCALE GENOMIC DNA]</scope>
    <source>
        <strain evidence="16">D23</strain>
    </source>
</reference>
<protein>
    <recommendedName>
        <fullName evidence="10 11">UDP-N-acetylmuramoyl-tripeptide--D-alanyl-D-alanine ligase</fullName>
        <ecNumber evidence="10 11">6.3.2.10</ecNumber>
    </recommendedName>
    <alternativeName>
        <fullName evidence="10">D-alanyl-D-alanine-adding enzyme</fullName>
    </alternativeName>
</protein>
<evidence type="ECO:0000256" key="5">
    <source>
        <dbReference type="ARBA" id="ARBA00022840"/>
    </source>
</evidence>
<comment type="caution">
    <text evidence="15">The sequence shown here is derived from an EMBL/GenBank/DDBJ whole genome shotgun (WGS) entry which is preliminary data.</text>
</comment>
<dbReference type="SUPFAM" id="SSF53244">
    <property type="entry name" value="MurD-like peptide ligases, peptide-binding domain"/>
    <property type="match status" value="1"/>
</dbReference>
<keyword evidence="16" id="KW-1185">Reference proteome</keyword>
<dbReference type="Proteomes" id="UP001198901">
    <property type="component" value="Unassembled WGS sequence"/>
</dbReference>
<evidence type="ECO:0000256" key="10">
    <source>
        <dbReference type="HAMAP-Rule" id="MF_02019"/>
    </source>
</evidence>
<dbReference type="Pfam" id="PF01225">
    <property type="entry name" value="Mur_ligase"/>
    <property type="match status" value="1"/>
</dbReference>
<dbReference type="SUPFAM" id="SSF53623">
    <property type="entry name" value="MurD-like peptide ligases, catalytic domain"/>
    <property type="match status" value="1"/>
</dbReference>
<sequence>MKFIRTFFIFSLMEMVELYNKFKGCINVSTDTRKLKNGSMYFALKGDNFNGNNFVEDAFNKGAKYCVVDEPSAVVNKNCILVNDALKTLQELAKFHRAKIKYPIIGLTGSNGKTTTKELIYSVLSASFKVKATSGNLNNHIGVPLTLLEFQDDLDFGIVEMGANHQKEIEFLSSISQPDYGLITNFGKAHLEGFGGVEGVIKGKSELYDYIRANQKTAIINTDDEKQINQIGNYKNIITFGSKNDNNCQIEFLNADPFVTVMFNTLKIQSQLIGAYNFGNIAVAIAIGNHFNVPKEAIKKGIEDYQPKNNRSEIIEKNSTKIILDAYNANPSSMLGALKNLKQLSAKNKMLFLGDMFELGEEAHAEHQSIVDFAETNFEKNVYLIGENFYNCGTKSSTKKFKTFDDIKSILGSIMLDNSTILIKGSRGMALERILEHI</sequence>
<dbReference type="InterPro" id="IPR036565">
    <property type="entry name" value="Mur-like_cat_sf"/>
</dbReference>
<feature type="domain" description="Mur ligase central" evidence="14">
    <location>
        <begin position="108"/>
        <end position="287"/>
    </location>
</feature>
<keyword evidence="6 10" id="KW-0133">Cell shape</keyword>
<dbReference type="EMBL" id="JAIUJR010000010">
    <property type="protein sequence ID" value="MCA0133569.1"/>
    <property type="molecule type" value="Genomic_DNA"/>
</dbReference>
<dbReference type="Gene3D" id="3.40.1390.10">
    <property type="entry name" value="MurE/MurF, N-terminal domain"/>
    <property type="match status" value="1"/>
</dbReference>
<evidence type="ECO:0000256" key="4">
    <source>
        <dbReference type="ARBA" id="ARBA00022741"/>
    </source>
</evidence>
<evidence type="ECO:0000256" key="1">
    <source>
        <dbReference type="ARBA" id="ARBA00022490"/>
    </source>
</evidence>
<accession>A0ABS7XVY7</accession>
<evidence type="ECO:0000256" key="3">
    <source>
        <dbReference type="ARBA" id="ARBA00022618"/>
    </source>
</evidence>
<dbReference type="Pfam" id="PF02875">
    <property type="entry name" value="Mur_ligase_C"/>
    <property type="match status" value="1"/>
</dbReference>
<dbReference type="EC" id="6.3.2.10" evidence="10 11"/>
<comment type="subcellular location">
    <subcellularLocation>
        <location evidence="10 11">Cytoplasm</location>
    </subcellularLocation>
</comment>
<dbReference type="InterPro" id="IPR035911">
    <property type="entry name" value="MurE/MurF_N"/>
</dbReference>
<evidence type="ECO:0000259" key="14">
    <source>
        <dbReference type="Pfam" id="PF08245"/>
    </source>
</evidence>
<dbReference type="PANTHER" id="PTHR43024">
    <property type="entry name" value="UDP-N-ACETYLMURAMOYL-TRIPEPTIDE--D-ALANYL-D-ALANINE LIGASE"/>
    <property type="match status" value="1"/>
</dbReference>
<dbReference type="GO" id="GO:0016874">
    <property type="term" value="F:ligase activity"/>
    <property type="evidence" value="ECO:0007669"/>
    <property type="project" value="UniProtKB-KW"/>
</dbReference>
<evidence type="ECO:0000256" key="7">
    <source>
        <dbReference type="ARBA" id="ARBA00022984"/>
    </source>
</evidence>